<proteinExistence type="predicted"/>
<dbReference type="Proteomes" id="UP000189004">
    <property type="component" value="Unassembled WGS sequence"/>
</dbReference>
<feature type="transmembrane region" description="Helical" evidence="1">
    <location>
        <begin position="15"/>
        <end position="39"/>
    </location>
</feature>
<accession>A0A1V3C8X9</accession>
<keyword evidence="1" id="KW-0812">Transmembrane</keyword>
<sequence>MADPRPGGVLSTETFGLVALFLLAITMFSGQLIGLLTTVSSIGDQPVTVAQVAQLNTQITVSGTLAAASALTAALALVLSGTGTRDWARWTASAVLITGLLLVVVAVLTYLQVPAGVAQQPPMMPTG</sequence>
<dbReference type="OrthoDB" id="3431336at2"/>
<keyword evidence="3" id="KW-1185">Reference proteome</keyword>
<evidence type="ECO:0000313" key="3">
    <source>
        <dbReference type="Proteomes" id="UP000189004"/>
    </source>
</evidence>
<evidence type="ECO:0000256" key="1">
    <source>
        <dbReference type="SAM" id="Phobius"/>
    </source>
</evidence>
<organism evidence="2 3">
    <name type="scientific">Nocardiopsis sinuspersici</name>
    <dbReference type="NCBI Taxonomy" id="501010"/>
    <lineage>
        <taxon>Bacteria</taxon>
        <taxon>Bacillati</taxon>
        <taxon>Actinomycetota</taxon>
        <taxon>Actinomycetes</taxon>
        <taxon>Streptosporangiales</taxon>
        <taxon>Nocardiopsidaceae</taxon>
        <taxon>Nocardiopsis</taxon>
    </lineage>
</organism>
<gene>
    <name evidence="2" type="ORF">NOSIN_14070</name>
</gene>
<feature type="transmembrane region" description="Helical" evidence="1">
    <location>
        <begin position="59"/>
        <end position="79"/>
    </location>
</feature>
<evidence type="ECO:0000313" key="2">
    <source>
        <dbReference type="EMBL" id="OOC57217.1"/>
    </source>
</evidence>
<feature type="transmembrane region" description="Helical" evidence="1">
    <location>
        <begin position="91"/>
        <end position="113"/>
    </location>
</feature>
<dbReference type="EMBL" id="MCOK01000001">
    <property type="protein sequence ID" value="OOC57217.1"/>
    <property type="molecule type" value="Genomic_DNA"/>
</dbReference>
<keyword evidence="1" id="KW-0472">Membrane</keyword>
<name>A0A1V3C8X9_9ACTN</name>
<dbReference type="AlphaFoldDB" id="A0A1V3C8X9"/>
<reference evidence="3" key="1">
    <citation type="submission" date="2016-08" db="EMBL/GenBank/DDBJ databases">
        <authorList>
            <person name="Tokovenko B."/>
            <person name="Kalinowski J."/>
        </authorList>
    </citation>
    <scope>NUCLEOTIDE SEQUENCE [LARGE SCALE GENOMIC DNA]</scope>
    <source>
        <strain evidence="3">UTMC102</strain>
    </source>
</reference>
<comment type="caution">
    <text evidence="2">The sequence shown here is derived from an EMBL/GenBank/DDBJ whole genome shotgun (WGS) entry which is preliminary data.</text>
</comment>
<keyword evidence="1" id="KW-1133">Transmembrane helix</keyword>
<protein>
    <submittedName>
        <fullName evidence="2">Uncharacterized protein</fullName>
    </submittedName>
</protein>